<accession>A0A1D6JNE9</accession>
<dbReference type="OrthoDB" id="1932693at2759"/>
<feature type="region of interest" description="Disordered" evidence="1">
    <location>
        <begin position="606"/>
        <end position="626"/>
    </location>
</feature>
<dbReference type="Pfam" id="PF12552">
    <property type="entry name" value="DUF3741"/>
    <property type="match status" value="1"/>
</dbReference>
<feature type="region of interest" description="Disordered" evidence="1">
    <location>
        <begin position="145"/>
        <end position="168"/>
    </location>
</feature>
<feature type="domain" description="DUF4378" evidence="3">
    <location>
        <begin position="716"/>
        <end position="887"/>
    </location>
</feature>
<keyword evidence="7" id="KW-1267">Proteomics identification</keyword>
<dbReference type="RefSeq" id="XP_008666975.1">
    <property type="nucleotide sequence ID" value="XM_008668753.3"/>
</dbReference>
<evidence type="ECO:0000313" key="6">
    <source>
        <dbReference type="Proteomes" id="UP000007305"/>
    </source>
</evidence>
<dbReference type="PANTHER" id="PTHR46634:SF13">
    <property type="entry name" value="EXPRESSED PROTEIN"/>
    <property type="match status" value="1"/>
</dbReference>
<feature type="region of interest" description="Disordered" evidence="1">
    <location>
        <begin position="259"/>
        <end position="281"/>
    </location>
</feature>
<feature type="region of interest" description="Disordered" evidence="1">
    <location>
        <begin position="13"/>
        <end position="60"/>
    </location>
</feature>
<sequence>MINLFELSVGASAKVSSRDGSPVRGTQSERKEYAGSKAHDLCRQLTGSTRRSSSDRSGGTPMKMLIAQEMAKEGDANQKTTNVVARLMGLDDNVDLAKPVVPPNRRSFPDGHLSATLARVNNQIPFEKHTSSAEDVEYKDVYEVGYQPPRGDEYPRRRRPSEDHDKRRMDLVRQKFVEAKRLASHDNILQSKEFHDALEVLNSNKDLFLKFLEEPNSLFAKQSGGLGSAPTSPQRKHITVLKPSKSVEMKGDKAIRRQTNHAAGNRTDRSNVHKSDAAHVKEDKLPKHTRIVVLKPTSVIASMEQSEQSYHADLDDSEAPVLSRHLSDEIDWSVHGISRRHTESLQGCIQSNMFGADRPYHQYAEEEGNSLSDSDIGTPTSHHSWEYIYRFSNPYFGSLSHASCSPESHVTREAKKHASDRWATVPSSEMTQDKVPVRRSLSTLGEMLAMPDMKKEEAAEQASPDATHQLCEPTVGVSSNCAVGEGEGESSLRKISRSRSVPVSSTAFDSLRLDGGCLDAQHKEPTVPKEVKPKSGKSSLKGKITSFFSKRKKAEKEKPSPSPLGTLNGRGSSVSTVAVAKPDAPQHVCASSQDDVSFESLEDQFNHGPIGAPVDEPEAPSVSKPPASLEKTLSFEIRASHFDQPSPTSVFDVQFEDISEKSPISSESAITAKQEPLSRSIPIGSIARTLSWDDASQEAPPQCSTKGDSNHEQEQHEFVEKTLASAGFCNEKTQDIFARWHSLDRPLDPAVVEQLLERKVEDAKCRERRSNQRLLIDSVNAALLDIGQSKVWGGAYPCTARHYSNAPGVGTCDDDVLVTDEAWRLVRSWLFDDENDIAGLGDNAGLAADWVVGREIHGKGWAETLRMEVDEMSREICGEVLGELVGEAFSELAGAAGWH</sequence>
<reference evidence="4 6" key="1">
    <citation type="submission" date="2015-12" db="EMBL/GenBank/DDBJ databases">
        <title>Update maize B73 reference genome by single molecule sequencing technologies.</title>
        <authorList>
            <consortium name="Maize Genome Sequencing Project"/>
            <person name="Ware D."/>
        </authorList>
    </citation>
    <scope>NUCLEOTIDE SEQUENCE [LARGE SCALE GENOMIC DNA]</scope>
    <source>
        <strain evidence="6">cv. B73</strain>
        <tissue evidence="4">Seedling</tissue>
    </source>
</reference>
<feature type="compositionally biased region" description="Basic and acidic residues" evidence="1">
    <location>
        <begin position="150"/>
        <end position="168"/>
    </location>
</feature>
<dbReference type="eggNOG" id="ENOG502QQCF">
    <property type="taxonomic scope" value="Eukaryota"/>
</dbReference>
<evidence type="ECO:0000256" key="1">
    <source>
        <dbReference type="SAM" id="MobiDB-lite"/>
    </source>
</evidence>
<proteinExistence type="evidence at protein level"/>
<dbReference type="GeneID" id="100272791"/>
<dbReference type="Proteomes" id="UP000007305">
    <property type="component" value="Chromosome 1"/>
</dbReference>
<keyword evidence="4" id="KW-0808">Transferase</keyword>
<dbReference type="PaxDb" id="4577-GRMZM2G107532_P03"/>
<feature type="domain" description="DUF3741" evidence="2">
    <location>
        <begin position="173"/>
        <end position="217"/>
    </location>
</feature>
<feature type="compositionally biased region" description="Basic and acidic residues" evidence="1">
    <location>
        <begin position="266"/>
        <end position="281"/>
    </location>
</feature>
<reference evidence="5" key="3">
    <citation type="submission" date="2021-05" db="UniProtKB">
        <authorList>
            <consortium name="EnsemblPlants"/>
        </authorList>
    </citation>
    <scope>IDENTIFICATION</scope>
    <source>
        <strain evidence="5">cv. B73</strain>
    </source>
</reference>
<dbReference type="InterPro" id="IPR025486">
    <property type="entry name" value="DUF4378"/>
</dbReference>
<evidence type="ECO:0000313" key="5">
    <source>
        <dbReference type="EnsemblPlants" id="Zm00001eb003540_P007"/>
    </source>
</evidence>
<dbReference type="PANTHER" id="PTHR46634">
    <property type="entry name" value="M REDUCTASE II SUBUNIT GAMMA, PUTATIVE (DUF3741)-RELATED"/>
    <property type="match status" value="1"/>
</dbReference>
<dbReference type="GO" id="GO:0016740">
    <property type="term" value="F:transferase activity"/>
    <property type="evidence" value="ECO:0007669"/>
    <property type="project" value="UniProtKB-KW"/>
</dbReference>
<feature type="compositionally biased region" description="Low complexity" evidence="1">
    <location>
        <begin position="46"/>
        <end position="60"/>
    </location>
</feature>
<name>A0A1D6JNE9_MAIZE</name>
<evidence type="ECO:0000313" key="4">
    <source>
        <dbReference type="EMBL" id="ONL93568.1"/>
    </source>
</evidence>
<dbReference type="AlphaFoldDB" id="A0A1D6JNE9"/>
<dbReference type="InterPro" id="IPR022212">
    <property type="entry name" value="DUF3741"/>
</dbReference>
<dbReference type="ExpressionAtlas" id="A0A1D6JNE9">
    <property type="expression patterns" value="baseline and differential"/>
</dbReference>
<keyword evidence="6" id="KW-1185">Reference proteome</keyword>
<dbReference type="RefSeq" id="XP_008666976.1">
    <property type="nucleotide sequence ID" value="XM_008668754.3"/>
</dbReference>
<protein>
    <submittedName>
        <fullName evidence="4">Phosphatidylinositol N-acetyglucosaminlytransferase subunit P-related</fullName>
    </submittedName>
</protein>
<dbReference type="EMBL" id="CM007647">
    <property type="protein sequence ID" value="ONL93568.1"/>
    <property type="molecule type" value="Genomic_DNA"/>
</dbReference>
<dbReference type="Pfam" id="PF14309">
    <property type="entry name" value="DUF4378"/>
    <property type="match status" value="1"/>
</dbReference>
<dbReference type="IntAct" id="A0A1D6JNE9">
    <property type="interactions" value="43"/>
</dbReference>
<evidence type="ECO:0000259" key="2">
    <source>
        <dbReference type="Pfam" id="PF12552"/>
    </source>
</evidence>
<gene>
    <name evidence="5" type="primary">LOC100272791</name>
    <name evidence="4" type="ORF">ZEAMMB73_Zm00001d027630</name>
</gene>
<reference evidence="5" key="2">
    <citation type="submission" date="2019-07" db="EMBL/GenBank/DDBJ databases">
        <authorList>
            <person name="Seetharam A."/>
            <person name="Woodhouse M."/>
            <person name="Cannon E."/>
        </authorList>
    </citation>
    <scope>NUCLEOTIDE SEQUENCE [LARGE SCALE GENOMIC DNA]</scope>
    <source>
        <strain evidence="5">cv. B73</strain>
    </source>
</reference>
<feature type="region of interest" description="Disordered" evidence="1">
    <location>
        <begin position="519"/>
        <end position="573"/>
    </location>
</feature>
<evidence type="ECO:0007829" key="7">
    <source>
        <dbReference type="PeptideAtlas" id="A0A1D6JNE9"/>
    </source>
</evidence>
<dbReference type="STRING" id="4577.A0A1D6JNE9"/>
<dbReference type="RefSeq" id="XP_008666977.1">
    <property type="nucleotide sequence ID" value="XM_008668755.3"/>
</dbReference>
<evidence type="ECO:0000259" key="3">
    <source>
        <dbReference type="Pfam" id="PF14309"/>
    </source>
</evidence>
<feature type="compositionally biased region" description="Basic and acidic residues" evidence="1">
    <location>
        <begin position="27"/>
        <end position="42"/>
    </location>
</feature>
<dbReference type="FunCoup" id="A0A1D6JNE9">
    <property type="interactions" value="90"/>
</dbReference>
<feature type="region of interest" description="Disordered" evidence="1">
    <location>
        <begin position="692"/>
        <end position="713"/>
    </location>
</feature>
<dbReference type="Gramene" id="Zm00001eb003540_T007">
    <property type="protein sequence ID" value="Zm00001eb003540_P007"/>
    <property type="gene ID" value="Zm00001eb003540"/>
</dbReference>
<organism evidence="4">
    <name type="scientific">Zea mays</name>
    <name type="common">Maize</name>
    <dbReference type="NCBI Taxonomy" id="4577"/>
    <lineage>
        <taxon>Eukaryota</taxon>
        <taxon>Viridiplantae</taxon>
        <taxon>Streptophyta</taxon>
        <taxon>Embryophyta</taxon>
        <taxon>Tracheophyta</taxon>
        <taxon>Spermatophyta</taxon>
        <taxon>Magnoliopsida</taxon>
        <taxon>Liliopsida</taxon>
        <taxon>Poales</taxon>
        <taxon>Poaceae</taxon>
        <taxon>PACMAD clade</taxon>
        <taxon>Panicoideae</taxon>
        <taxon>Andropogonodae</taxon>
        <taxon>Andropogoneae</taxon>
        <taxon>Tripsacinae</taxon>
        <taxon>Zea</taxon>
    </lineage>
</organism>
<feature type="compositionally biased region" description="Basic and acidic residues" evidence="1">
    <location>
        <begin position="520"/>
        <end position="533"/>
    </location>
</feature>
<dbReference type="EnsemblPlants" id="Zm00001eb003540_T007">
    <property type="protein sequence ID" value="Zm00001eb003540_P007"/>
    <property type="gene ID" value="Zm00001eb003540"/>
</dbReference>